<accession>W9GSR7</accession>
<keyword evidence="1" id="KW-1133">Transmembrane helix</keyword>
<evidence type="ECO:0000313" key="2">
    <source>
        <dbReference type="EMBL" id="EWT06939.1"/>
    </source>
</evidence>
<evidence type="ECO:0008006" key="4">
    <source>
        <dbReference type="Google" id="ProtNLM"/>
    </source>
</evidence>
<evidence type="ECO:0000256" key="1">
    <source>
        <dbReference type="SAM" id="Phobius"/>
    </source>
</evidence>
<feature type="transmembrane region" description="Helical" evidence="1">
    <location>
        <begin position="371"/>
        <end position="395"/>
    </location>
</feature>
<keyword evidence="1" id="KW-0472">Membrane</keyword>
<sequence>MVAHLVRLKLTLLRNIFRRSRAQAIGAILGIVYFGALVVLAAIAVATLRSTLPDARLYVPLGGALLVLAWGLLPLLTFGTDPTLDPARFATFAIPYRQLAAGLVLAGLLGLPAIACAIVVAGTLVTWSVSVLATVVALVSAAAGLLTCVTLSRWVSALASTAMSSRRGRDVTAILGLVLVVGLGPGLALAGSTVERFESVMPTVGTVAGWTPVGWIWAAPADVAVGQVGTGLLRLVLGLGVLAGLGLLWQRAVRRQVEDPNVVGGAGESKGHHGLGLLGRFPDTETGAIAAQIATYWQRDPRYQVGLLMAPITPLFLLVPSLAAGTDWTVLLMGPLIAFLIGWSEHNAVAFESTAFWMHVAAGTRGRADRIARLVPSLVLAVVLVPVYSVVGAWIGGRFDLLPAIVGVSVALAGVGYGLSCVMSVVMPYPVPKPGESPFTTPPGGQGARLLAQTISSLGTAVLASPVILLALLTWWERDWALWPTALSGILLGGGVFALGVRVGGRIYDRRAPEVLAGLVRD</sequence>
<feature type="transmembrane region" description="Helical" evidence="1">
    <location>
        <begin position="57"/>
        <end position="78"/>
    </location>
</feature>
<dbReference type="OrthoDB" id="3261041at2"/>
<feature type="transmembrane region" description="Helical" evidence="1">
    <location>
        <begin position="171"/>
        <end position="191"/>
    </location>
</feature>
<gene>
    <name evidence="2" type="ORF">N864_13955</name>
</gene>
<proteinExistence type="predicted"/>
<dbReference type="AlphaFoldDB" id="W9GSR7"/>
<organism evidence="2 3">
    <name type="scientific">Intrasporangium chromatireducens Q5-1</name>
    <dbReference type="NCBI Taxonomy" id="584657"/>
    <lineage>
        <taxon>Bacteria</taxon>
        <taxon>Bacillati</taxon>
        <taxon>Actinomycetota</taxon>
        <taxon>Actinomycetes</taxon>
        <taxon>Micrococcales</taxon>
        <taxon>Intrasporangiaceae</taxon>
        <taxon>Intrasporangium</taxon>
    </lineage>
</organism>
<comment type="caution">
    <text evidence="2">The sequence shown here is derived from an EMBL/GenBank/DDBJ whole genome shotgun (WGS) entry which is preliminary data.</text>
</comment>
<name>W9GSR7_9MICO</name>
<reference evidence="3" key="1">
    <citation type="submission" date="2013-08" db="EMBL/GenBank/DDBJ databases">
        <title>Intrasporangium oryzae NRRL B-24470.</title>
        <authorList>
            <person name="Liu H."/>
            <person name="Wang G."/>
        </authorList>
    </citation>
    <scope>NUCLEOTIDE SEQUENCE [LARGE SCALE GENOMIC DNA]</scope>
    <source>
        <strain evidence="3">Q5-1</strain>
    </source>
</reference>
<feature type="transmembrane region" description="Helical" evidence="1">
    <location>
        <begin position="231"/>
        <end position="249"/>
    </location>
</feature>
<dbReference type="Proteomes" id="UP000019494">
    <property type="component" value="Unassembled WGS sequence"/>
</dbReference>
<feature type="transmembrane region" description="Helical" evidence="1">
    <location>
        <begin position="482"/>
        <end position="501"/>
    </location>
</feature>
<dbReference type="PATRIC" id="fig|584657.3.peg.1093"/>
<feature type="transmembrane region" description="Helical" evidence="1">
    <location>
        <begin position="127"/>
        <end position="151"/>
    </location>
</feature>
<keyword evidence="1" id="KW-0812">Transmembrane</keyword>
<dbReference type="EMBL" id="AWQS01000027">
    <property type="protein sequence ID" value="EWT06939.1"/>
    <property type="molecule type" value="Genomic_DNA"/>
</dbReference>
<feature type="transmembrane region" description="Helical" evidence="1">
    <location>
        <begin position="450"/>
        <end position="476"/>
    </location>
</feature>
<keyword evidence="3" id="KW-1185">Reference proteome</keyword>
<dbReference type="RefSeq" id="WP_034714360.1">
    <property type="nucleotide sequence ID" value="NZ_AWQS01000027.1"/>
</dbReference>
<evidence type="ECO:0000313" key="3">
    <source>
        <dbReference type="Proteomes" id="UP000019494"/>
    </source>
</evidence>
<feature type="transmembrane region" description="Helical" evidence="1">
    <location>
        <begin position="305"/>
        <end position="324"/>
    </location>
</feature>
<feature type="transmembrane region" description="Helical" evidence="1">
    <location>
        <begin position="401"/>
        <end position="429"/>
    </location>
</feature>
<feature type="transmembrane region" description="Helical" evidence="1">
    <location>
        <begin position="330"/>
        <end position="350"/>
    </location>
</feature>
<feature type="transmembrane region" description="Helical" evidence="1">
    <location>
        <begin position="99"/>
        <end position="121"/>
    </location>
</feature>
<protein>
    <recommendedName>
        <fullName evidence="4">Transporter</fullName>
    </recommendedName>
</protein>
<feature type="transmembrane region" description="Helical" evidence="1">
    <location>
        <begin position="24"/>
        <end position="45"/>
    </location>
</feature>